<evidence type="ECO:0000313" key="3">
    <source>
        <dbReference type="EMBL" id="TQF06523.1"/>
    </source>
</evidence>
<dbReference type="RefSeq" id="WP_141636945.1">
    <property type="nucleotide sequence ID" value="NZ_VIGB01000003.1"/>
</dbReference>
<proteinExistence type="predicted"/>
<feature type="transmembrane region" description="Helical" evidence="2">
    <location>
        <begin position="21"/>
        <end position="41"/>
    </location>
</feature>
<accession>A0A540WBZ6</accession>
<name>A0A540WBZ6_9ACTN</name>
<reference evidence="3 4" key="1">
    <citation type="submission" date="2019-06" db="EMBL/GenBank/DDBJ databases">
        <title>Description of Kitasatospora acidophila sp. nov. isolated from pine grove soil, and reclassification of Streptomyces novaecaesareae to Kitasatospora novaeceasareae comb. nov.</title>
        <authorList>
            <person name="Kim M.J."/>
        </authorList>
    </citation>
    <scope>NUCLEOTIDE SEQUENCE [LARGE SCALE GENOMIC DNA]</scope>
    <source>
        <strain evidence="3 4">MMS16-CNU292</strain>
    </source>
</reference>
<organism evidence="3 4">
    <name type="scientific">Kitasatospora acidiphila</name>
    <dbReference type="NCBI Taxonomy" id="2567942"/>
    <lineage>
        <taxon>Bacteria</taxon>
        <taxon>Bacillati</taxon>
        <taxon>Actinomycetota</taxon>
        <taxon>Actinomycetes</taxon>
        <taxon>Kitasatosporales</taxon>
        <taxon>Streptomycetaceae</taxon>
        <taxon>Kitasatospora</taxon>
    </lineage>
</organism>
<keyword evidence="4" id="KW-1185">Reference proteome</keyword>
<keyword evidence="2" id="KW-1133">Transmembrane helix</keyword>
<dbReference type="Proteomes" id="UP000319103">
    <property type="component" value="Unassembled WGS sequence"/>
</dbReference>
<evidence type="ECO:0000256" key="2">
    <source>
        <dbReference type="SAM" id="Phobius"/>
    </source>
</evidence>
<feature type="region of interest" description="Disordered" evidence="1">
    <location>
        <begin position="75"/>
        <end position="96"/>
    </location>
</feature>
<feature type="transmembrane region" description="Helical" evidence="2">
    <location>
        <begin position="47"/>
        <end position="70"/>
    </location>
</feature>
<sequence length="96" mass="10550">MAAARRRRRMPDEVRAASVRTVVFLAFTLVSLTYATLASYAHARKALTLALLVSGVGVFGIFWCLAEIVISRQVAAQRRRGPGRDAPLTGSRPPRR</sequence>
<gene>
    <name evidence="3" type="ORF">E6W39_35425</name>
</gene>
<keyword evidence="2" id="KW-0472">Membrane</keyword>
<dbReference type="EMBL" id="VIGB01000003">
    <property type="protein sequence ID" value="TQF06523.1"/>
    <property type="molecule type" value="Genomic_DNA"/>
</dbReference>
<keyword evidence="2" id="KW-0812">Transmembrane</keyword>
<comment type="caution">
    <text evidence="3">The sequence shown here is derived from an EMBL/GenBank/DDBJ whole genome shotgun (WGS) entry which is preliminary data.</text>
</comment>
<dbReference type="OrthoDB" id="3873298at2"/>
<evidence type="ECO:0000256" key="1">
    <source>
        <dbReference type="SAM" id="MobiDB-lite"/>
    </source>
</evidence>
<dbReference type="AlphaFoldDB" id="A0A540WBZ6"/>
<protein>
    <submittedName>
        <fullName evidence="3">Uncharacterized protein</fullName>
    </submittedName>
</protein>
<evidence type="ECO:0000313" key="4">
    <source>
        <dbReference type="Proteomes" id="UP000319103"/>
    </source>
</evidence>